<dbReference type="AlphaFoldDB" id="A0A2P2N6V5"/>
<reference evidence="1" key="1">
    <citation type="submission" date="2018-02" db="EMBL/GenBank/DDBJ databases">
        <title>Rhizophora mucronata_Transcriptome.</title>
        <authorList>
            <person name="Meera S.P."/>
            <person name="Sreeshan A."/>
            <person name="Augustine A."/>
        </authorList>
    </citation>
    <scope>NUCLEOTIDE SEQUENCE</scope>
    <source>
        <tissue evidence="1">Leaf</tissue>
    </source>
</reference>
<sequence>MRAMRCWPLWAGAAEARVTSRLSGRPNFDDRNLFFSQTLKMVSPTFYCCNFLIIWQN</sequence>
<dbReference type="EMBL" id="GGEC01057709">
    <property type="protein sequence ID" value="MBX38193.1"/>
    <property type="molecule type" value="Transcribed_RNA"/>
</dbReference>
<proteinExistence type="predicted"/>
<evidence type="ECO:0000313" key="1">
    <source>
        <dbReference type="EMBL" id="MBX38193.1"/>
    </source>
</evidence>
<accession>A0A2P2N6V5</accession>
<name>A0A2P2N6V5_RHIMU</name>
<protein>
    <submittedName>
        <fullName evidence="1">Uncharacterized protein</fullName>
    </submittedName>
</protein>
<organism evidence="1">
    <name type="scientific">Rhizophora mucronata</name>
    <name type="common">Asiatic mangrove</name>
    <dbReference type="NCBI Taxonomy" id="61149"/>
    <lineage>
        <taxon>Eukaryota</taxon>
        <taxon>Viridiplantae</taxon>
        <taxon>Streptophyta</taxon>
        <taxon>Embryophyta</taxon>
        <taxon>Tracheophyta</taxon>
        <taxon>Spermatophyta</taxon>
        <taxon>Magnoliopsida</taxon>
        <taxon>eudicotyledons</taxon>
        <taxon>Gunneridae</taxon>
        <taxon>Pentapetalae</taxon>
        <taxon>rosids</taxon>
        <taxon>fabids</taxon>
        <taxon>Malpighiales</taxon>
        <taxon>Rhizophoraceae</taxon>
        <taxon>Rhizophora</taxon>
    </lineage>
</organism>